<comment type="subunit">
    <text evidence="11">Homodimer.</text>
</comment>
<name>A0A9D1F026_9BACT</name>
<dbReference type="NCBIfam" id="NF002636">
    <property type="entry name" value="PRK02304.1-5"/>
    <property type="match status" value="1"/>
</dbReference>
<dbReference type="FunFam" id="3.40.50.2020:FF:000021">
    <property type="entry name" value="Adenine phosphoribosyltransferase"/>
    <property type="match status" value="1"/>
</dbReference>
<dbReference type="GO" id="GO:0006166">
    <property type="term" value="P:purine ribonucleoside salvage"/>
    <property type="evidence" value="ECO:0007669"/>
    <property type="project" value="UniProtKB-UniRule"/>
</dbReference>
<evidence type="ECO:0000256" key="10">
    <source>
        <dbReference type="ARBA" id="ARBA00022726"/>
    </source>
</evidence>
<dbReference type="InterPro" id="IPR000836">
    <property type="entry name" value="PRTase_dom"/>
</dbReference>
<keyword evidence="9 11" id="KW-0808">Transferase</keyword>
<evidence type="ECO:0000256" key="7">
    <source>
        <dbReference type="ARBA" id="ARBA00022490"/>
    </source>
</evidence>
<evidence type="ECO:0000259" key="12">
    <source>
        <dbReference type="Pfam" id="PF00156"/>
    </source>
</evidence>
<dbReference type="EC" id="2.4.2.7" evidence="6 11"/>
<evidence type="ECO:0000256" key="5">
    <source>
        <dbReference type="ARBA" id="ARBA00008391"/>
    </source>
</evidence>
<dbReference type="HAMAP" id="MF_00004">
    <property type="entry name" value="Aden_phosphoribosyltr"/>
    <property type="match status" value="1"/>
</dbReference>
<feature type="domain" description="Phosphoribosyltransferase" evidence="12">
    <location>
        <begin position="48"/>
        <end position="153"/>
    </location>
</feature>
<evidence type="ECO:0000313" key="14">
    <source>
        <dbReference type="Proteomes" id="UP000823928"/>
    </source>
</evidence>
<dbReference type="NCBIfam" id="NF002634">
    <property type="entry name" value="PRK02304.1-3"/>
    <property type="match status" value="1"/>
</dbReference>
<comment type="similarity">
    <text evidence="5 11">Belongs to the purine/pyrimidine phosphoribosyltransferase family.</text>
</comment>
<evidence type="ECO:0000313" key="13">
    <source>
        <dbReference type="EMBL" id="HIS36871.1"/>
    </source>
</evidence>
<keyword evidence="7 11" id="KW-0963">Cytoplasm</keyword>
<evidence type="ECO:0000256" key="1">
    <source>
        <dbReference type="ARBA" id="ARBA00000868"/>
    </source>
</evidence>
<dbReference type="GO" id="GO:0044209">
    <property type="term" value="P:AMP salvage"/>
    <property type="evidence" value="ECO:0007669"/>
    <property type="project" value="UniProtKB-UniRule"/>
</dbReference>
<dbReference type="EMBL" id="DVIU01000189">
    <property type="protein sequence ID" value="HIS36871.1"/>
    <property type="molecule type" value="Genomic_DNA"/>
</dbReference>
<evidence type="ECO:0000256" key="2">
    <source>
        <dbReference type="ARBA" id="ARBA00003968"/>
    </source>
</evidence>
<evidence type="ECO:0000256" key="4">
    <source>
        <dbReference type="ARBA" id="ARBA00004659"/>
    </source>
</evidence>
<dbReference type="InterPro" id="IPR050054">
    <property type="entry name" value="UPRTase/APRTase"/>
</dbReference>
<dbReference type="PANTHER" id="PTHR32315:SF3">
    <property type="entry name" value="ADENINE PHOSPHORIBOSYLTRANSFERASE"/>
    <property type="match status" value="1"/>
</dbReference>
<evidence type="ECO:0000256" key="11">
    <source>
        <dbReference type="HAMAP-Rule" id="MF_00004"/>
    </source>
</evidence>
<accession>A0A9D1F026</accession>
<dbReference type="PANTHER" id="PTHR32315">
    <property type="entry name" value="ADENINE PHOSPHORIBOSYLTRANSFERASE"/>
    <property type="match status" value="1"/>
</dbReference>
<comment type="subcellular location">
    <subcellularLocation>
        <location evidence="3 11">Cytoplasm</location>
    </subcellularLocation>
</comment>
<dbReference type="GO" id="GO:0006168">
    <property type="term" value="P:adenine salvage"/>
    <property type="evidence" value="ECO:0007669"/>
    <property type="project" value="InterPro"/>
</dbReference>
<comment type="catalytic activity">
    <reaction evidence="1 11">
        <text>AMP + diphosphate = 5-phospho-alpha-D-ribose 1-diphosphate + adenine</text>
        <dbReference type="Rhea" id="RHEA:16609"/>
        <dbReference type="ChEBI" id="CHEBI:16708"/>
        <dbReference type="ChEBI" id="CHEBI:33019"/>
        <dbReference type="ChEBI" id="CHEBI:58017"/>
        <dbReference type="ChEBI" id="CHEBI:456215"/>
        <dbReference type="EC" id="2.4.2.7"/>
    </reaction>
</comment>
<sequence length="176" mass="19605">MTDTILDVRSKIRDVVDFPKKGIIFRDITTALKDSETLKIMIDYLCEQFKDVKIDYIAGIESRGFIFGMPMAYKLNAGFVPIRKPNKLPAETYSQEYELEYGTDKIEVHKDAFPEGANVLIVDDLLATGGTAEAACKLVKKTGANLVGIAFLIELCDLNGREKLEGNGKIVSMLKY</sequence>
<evidence type="ECO:0000256" key="9">
    <source>
        <dbReference type="ARBA" id="ARBA00022679"/>
    </source>
</evidence>
<proteinExistence type="inferred from homology"/>
<dbReference type="SUPFAM" id="SSF53271">
    <property type="entry name" value="PRTase-like"/>
    <property type="match status" value="1"/>
</dbReference>
<evidence type="ECO:0000256" key="8">
    <source>
        <dbReference type="ARBA" id="ARBA00022676"/>
    </source>
</evidence>
<dbReference type="Pfam" id="PF00156">
    <property type="entry name" value="Pribosyltran"/>
    <property type="match status" value="1"/>
</dbReference>
<dbReference type="NCBIfam" id="TIGR01090">
    <property type="entry name" value="apt"/>
    <property type="match status" value="1"/>
</dbReference>
<dbReference type="InterPro" id="IPR005764">
    <property type="entry name" value="Ade_phspho_trans"/>
</dbReference>
<dbReference type="GO" id="GO:0005737">
    <property type="term" value="C:cytoplasm"/>
    <property type="evidence" value="ECO:0007669"/>
    <property type="project" value="UniProtKB-SubCell"/>
</dbReference>
<dbReference type="AlphaFoldDB" id="A0A9D1F026"/>
<reference evidence="13" key="1">
    <citation type="submission" date="2020-10" db="EMBL/GenBank/DDBJ databases">
        <authorList>
            <person name="Gilroy R."/>
        </authorList>
    </citation>
    <scope>NUCLEOTIDE SEQUENCE</scope>
    <source>
        <strain evidence="13">6276</strain>
    </source>
</reference>
<comment type="pathway">
    <text evidence="4 11">Purine metabolism; AMP biosynthesis via salvage pathway; AMP from adenine: step 1/1.</text>
</comment>
<dbReference type="GO" id="GO:0016208">
    <property type="term" value="F:AMP binding"/>
    <property type="evidence" value="ECO:0007669"/>
    <property type="project" value="TreeGrafter"/>
</dbReference>
<gene>
    <name evidence="11" type="primary">apt</name>
    <name evidence="13" type="ORF">IAC10_09645</name>
</gene>
<keyword evidence="8 11" id="KW-0328">Glycosyltransferase</keyword>
<evidence type="ECO:0000256" key="3">
    <source>
        <dbReference type="ARBA" id="ARBA00004496"/>
    </source>
</evidence>
<dbReference type="Gene3D" id="3.40.50.2020">
    <property type="match status" value="1"/>
</dbReference>
<keyword evidence="10 11" id="KW-0660">Purine salvage</keyword>
<evidence type="ECO:0000256" key="6">
    <source>
        <dbReference type="ARBA" id="ARBA00011893"/>
    </source>
</evidence>
<reference evidence="13" key="2">
    <citation type="journal article" date="2021" name="PeerJ">
        <title>Extensive microbial diversity within the chicken gut microbiome revealed by metagenomics and culture.</title>
        <authorList>
            <person name="Gilroy R."/>
            <person name="Ravi A."/>
            <person name="Getino M."/>
            <person name="Pursley I."/>
            <person name="Horton D.L."/>
            <person name="Alikhan N.F."/>
            <person name="Baker D."/>
            <person name="Gharbi K."/>
            <person name="Hall N."/>
            <person name="Watson M."/>
            <person name="Adriaenssens E.M."/>
            <person name="Foster-Nyarko E."/>
            <person name="Jarju S."/>
            <person name="Secka A."/>
            <person name="Antonio M."/>
            <person name="Oren A."/>
            <person name="Chaudhuri R.R."/>
            <person name="La Ragione R."/>
            <person name="Hildebrand F."/>
            <person name="Pallen M.J."/>
        </authorList>
    </citation>
    <scope>NUCLEOTIDE SEQUENCE</scope>
    <source>
        <strain evidence="13">6276</strain>
    </source>
</reference>
<organism evidence="13 14">
    <name type="scientific">Candidatus Scatousia excrementigallinarum</name>
    <dbReference type="NCBI Taxonomy" id="2840935"/>
    <lineage>
        <taxon>Bacteria</taxon>
        <taxon>Candidatus Scatousia</taxon>
    </lineage>
</organism>
<dbReference type="GO" id="GO:0002055">
    <property type="term" value="F:adenine binding"/>
    <property type="evidence" value="ECO:0007669"/>
    <property type="project" value="TreeGrafter"/>
</dbReference>
<comment type="caution">
    <text evidence="13">The sequence shown here is derived from an EMBL/GenBank/DDBJ whole genome shotgun (WGS) entry which is preliminary data.</text>
</comment>
<dbReference type="CDD" id="cd06223">
    <property type="entry name" value="PRTases_typeI"/>
    <property type="match status" value="1"/>
</dbReference>
<comment type="function">
    <text evidence="2 11">Catalyzes a salvage reaction resulting in the formation of AMP, that is energically less costly than de novo synthesis.</text>
</comment>
<protein>
    <recommendedName>
        <fullName evidence="6 11">Adenine phosphoribosyltransferase</fullName>
        <shortName evidence="11">APRT</shortName>
        <ecNumber evidence="6 11">2.4.2.7</ecNumber>
    </recommendedName>
</protein>
<dbReference type="GO" id="GO:0003999">
    <property type="term" value="F:adenine phosphoribosyltransferase activity"/>
    <property type="evidence" value="ECO:0007669"/>
    <property type="project" value="UniProtKB-UniRule"/>
</dbReference>
<dbReference type="InterPro" id="IPR029057">
    <property type="entry name" value="PRTase-like"/>
</dbReference>
<dbReference type="Proteomes" id="UP000823928">
    <property type="component" value="Unassembled WGS sequence"/>
</dbReference>